<dbReference type="Proteomes" id="UP000287853">
    <property type="component" value="Unassembled WGS sequence"/>
</dbReference>
<dbReference type="EMBL" id="MTKO01000075">
    <property type="protein sequence ID" value="RWX45612.1"/>
    <property type="molecule type" value="Genomic_DNA"/>
</dbReference>
<evidence type="ECO:0000313" key="4">
    <source>
        <dbReference type="Proteomes" id="UP000287853"/>
    </source>
</evidence>
<dbReference type="Pfam" id="PF07022">
    <property type="entry name" value="Phage_CI_repr"/>
    <property type="match status" value="1"/>
</dbReference>
<protein>
    <recommendedName>
        <fullName evidence="2">Bacteriophage CI repressor N-terminal domain-containing protein</fullName>
    </recommendedName>
</protein>
<dbReference type="InterPro" id="IPR010982">
    <property type="entry name" value="Lambda_DNA-bd_dom_sf"/>
</dbReference>
<accession>A0A444IXW8</accession>
<reference evidence="3 4" key="1">
    <citation type="submission" date="2017-01" db="EMBL/GenBank/DDBJ databases">
        <title>The cable genome- insights into the physiology and evolution of filamentous bacteria capable of sulfide oxidation via long distance electron transfer.</title>
        <authorList>
            <person name="Schreiber L."/>
            <person name="Bjerg J.T."/>
            <person name="Boggild A."/>
            <person name="Van De Vossenberg J."/>
            <person name="Meysman F."/>
            <person name="Nielsen L.P."/>
            <person name="Schramm A."/>
            <person name="Kjeldsen K.U."/>
        </authorList>
    </citation>
    <scope>NUCLEOTIDE SEQUENCE [LARGE SCALE GENOMIC DNA]</scope>
    <source>
        <strain evidence="3">MCF</strain>
    </source>
</reference>
<dbReference type="GO" id="GO:0045892">
    <property type="term" value="P:negative regulation of DNA-templated transcription"/>
    <property type="evidence" value="ECO:0007669"/>
    <property type="project" value="InterPro"/>
</dbReference>
<dbReference type="Gene3D" id="1.10.260.40">
    <property type="entry name" value="lambda repressor-like DNA-binding domains"/>
    <property type="match status" value="1"/>
</dbReference>
<name>A0A444IXW8_9BACT</name>
<feature type="compositionally biased region" description="Basic and acidic residues" evidence="1">
    <location>
        <begin position="97"/>
        <end position="109"/>
    </location>
</feature>
<proteinExistence type="predicted"/>
<gene>
    <name evidence="3" type="ORF">H206_01751</name>
</gene>
<dbReference type="InterPro" id="IPR010744">
    <property type="entry name" value="Phage_CI_N"/>
</dbReference>
<organism evidence="3 4">
    <name type="scientific">Candidatus Electrothrix aarhusensis</name>
    <dbReference type="NCBI Taxonomy" id="1859131"/>
    <lineage>
        <taxon>Bacteria</taxon>
        <taxon>Pseudomonadati</taxon>
        <taxon>Thermodesulfobacteriota</taxon>
        <taxon>Desulfobulbia</taxon>
        <taxon>Desulfobulbales</taxon>
        <taxon>Desulfobulbaceae</taxon>
        <taxon>Candidatus Electrothrix</taxon>
    </lineage>
</organism>
<comment type="caution">
    <text evidence="3">The sequence shown here is derived from an EMBL/GenBank/DDBJ whole genome shotgun (WGS) entry which is preliminary data.</text>
</comment>
<feature type="region of interest" description="Disordered" evidence="1">
    <location>
        <begin position="90"/>
        <end position="109"/>
    </location>
</feature>
<dbReference type="GO" id="GO:0003677">
    <property type="term" value="F:DNA binding"/>
    <property type="evidence" value="ECO:0007669"/>
    <property type="project" value="InterPro"/>
</dbReference>
<evidence type="ECO:0000256" key="1">
    <source>
        <dbReference type="SAM" id="MobiDB-lite"/>
    </source>
</evidence>
<keyword evidence="4" id="KW-1185">Reference proteome</keyword>
<sequence>MSTRKDIKKYKNNFAAAWGRIKKETSISNFNGLGEVIGKTQPSISARKKAGDFPIEWAYLVAMEYNLSPEWVLTGEGSKCTAIQEGKSGYQGSVVDGEPKNEVSEPTEKYEEILPSEEERDRFLDLLKTWLLELEQDDPKRIYWFECAFEDSFPEFKEWKKTLE</sequence>
<evidence type="ECO:0000313" key="3">
    <source>
        <dbReference type="EMBL" id="RWX45612.1"/>
    </source>
</evidence>
<feature type="domain" description="Bacteriophage CI repressor N-terminal" evidence="2">
    <location>
        <begin position="20"/>
        <end position="78"/>
    </location>
</feature>
<dbReference type="AlphaFoldDB" id="A0A444IXW8"/>
<evidence type="ECO:0000259" key="2">
    <source>
        <dbReference type="Pfam" id="PF07022"/>
    </source>
</evidence>